<feature type="domain" description="AB hydrolase-1" evidence="1">
    <location>
        <begin position="8"/>
        <end position="143"/>
    </location>
</feature>
<dbReference type="InterPro" id="IPR000073">
    <property type="entry name" value="AB_hydrolase_1"/>
</dbReference>
<comment type="caution">
    <text evidence="2">The sequence shown here is derived from an EMBL/GenBank/DDBJ whole genome shotgun (WGS) entry which is preliminary data.</text>
</comment>
<gene>
    <name evidence="2" type="ORF">A3F61_00015</name>
</gene>
<evidence type="ECO:0000313" key="3">
    <source>
        <dbReference type="Proteomes" id="UP000178272"/>
    </source>
</evidence>
<evidence type="ECO:0000259" key="1">
    <source>
        <dbReference type="Pfam" id="PF00561"/>
    </source>
</evidence>
<dbReference type="AlphaFoldDB" id="A0A1G1V5Z2"/>
<sequence length="193" mass="22183">MKKVAFVIPGFGYSPKREEYQAIGGFFRQKGIKPIYVEVKWKYSIISDNVSEFIKLFNHTKADRKYVLGFSFGAMIAYLSAAQEKVDALILCSLSPYFSEDLPDIKDSWKKYVGKKRLKDFEQISNNKLASKINSETYLLFGTKEGSEVKKRVKGTYNSLKNNKHLISLAGVKHNLTDERYLKEVEKIIDQLC</sequence>
<protein>
    <recommendedName>
        <fullName evidence="1">AB hydrolase-1 domain-containing protein</fullName>
    </recommendedName>
</protein>
<dbReference type="STRING" id="1797517.A3F61_00015"/>
<organism evidence="2 3">
    <name type="scientific">Candidatus Blackburnbacteria bacterium RIFCSPHIGHO2_12_FULL_41_13b</name>
    <dbReference type="NCBI Taxonomy" id="1797517"/>
    <lineage>
        <taxon>Bacteria</taxon>
        <taxon>Candidatus Blackburniibacteriota</taxon>
    </lineage>
</organism>
<dbReference type="InterPro" id="IPR029058">
    <property type="entry name" value="AB_hydrolase_fold"/>
</dbReference>
<proteinExistence type="predicted"/>
<accession>A0A1G1V5Z2</accession>
<dbReference type="Pfam" id="PF00561">
    <property type="entry name" value="Abhydrolase_1"/>
    <property type="match status" value="1"/>
</dbReference>
<dbReference type="EMBL" id="MHCA01000050">
    <property type="protein sequence ID" value="OGY10777.1"/>
    <property type="molecule type" value="Genomic_DNA"/>
</dbReference>
<reference evidence="2 3" key="1">
    <citation type="journal article" date="2016" name="Nat. Commun.">
        <title>Thousands of microbial genomes shed light on interconnected biogeochemical processes in an aquifer system.</title>
        <authorList>
            <person name="Anantharaman K."/>
            <person name="Brown C.T."/>
            <person name="Hug L.A."/>
            <person name="Sharon I."/>
            <person name="Castelle C.J."/>
            <person name="Probst A.J."/>
            <person name="Thomas B.C."/>
            <person name="Singh A."/>
            <person name="Wilkins M.J."/>
            <person name="Karaoz U."/>
            <person name="Brodie E.L."/>
            <person name="Williams K.H."/>
            <person name="Hubbard S.S."/>
            <person name="Banfield J.F."/>
        </authorList>
    </citation>
    <scope>NUCLEOTIDE SEQUENCE [LARGE SCALE GENOMIC DNA]</scope>
</reference>
<evidence type="ECO:0000313" key="2">
    <source>
        <dbReference type="EMBL" id="OGY10777.1"/>
    </source>
</evidence>
<dbReference type="Proteomes" id="UP000178272">
    <property type="component" value="Unassembled WGS sequence"/>
</dbReference>
<dbReference type="SUPFAM" id="SSF53474">
    <property type="entry name" value="alpha/beta-Hydrolases"/>
    <property type="match status" value="1"/>
</dbReference>
<dbReference type="Gene3D" id="3.40.50.1820">
    <property type="entry name" value="alpha/beta hydrolase"/>
    <property type="match status" value="1"/>
</dbReference>
<name>A0A1G1V5Z2_9BACT</name>